<dbReference type="Proteomes" id="UP001163046">
    <property type="component" value="Unassembled WGS sequence"/>
</dbReference>
<evidence type="ECO:0000256" key="6">
    <source>
        <dbReference type="ARBA" id="ARBA00023136"/>
    </source>
</evidence>
<keyword evidence="4 10" id="KW-1133">Transmembrane helix</keyword>
<sequence length="327" mass="36527">MALPMNNSNSTDGSGTSSSLAHTELLVFAVYKMILSPVTVLGNGLLVLTGCMDPHRSFRTPSALFLLTMSMANVFTGILVAPIFAAVEYNSFYGRDQLLNIAKFGSSFSLLTLNISFAMVFALAVDYFIAVFRPTKYRSWITMLRAKIFIAMTSLIALTFSLLPHLNVPFETVFKVDLHFNSTLNSALLVVSYVLLYIAFKNQTKKSLNLRRTGNCAANTEQVDKIFALQNKFRRLLLIFVVFSTVPAILSAIAAHFVAYCGPCQEYKSIVVVQEGCLNLIFMKCALDPFAFGWRLSRNRQALKKIICCQLQTVRQITPDNLQETRF</sequence>
<comment type="subcellular location">
    <subcellularLocation>
        <location evidence="1">Cell membrane</location>
        <topology evidence="1">Multi-pass membrane protein</topology>
    </subcellularLocation>
</comment>
<name>A0A9X0CKM6_9CNID</name>
<keyword evidence="6 10" id="KW-0472">Membrane</keyword>
<keyword evidence="3 10" id="KW-0812">Transmembrane</keyword>
<dbReference type="PANTHER" id="PTHR24246">
    <property type="entry name" value="OLFACTORY RECEPTOR AND ADENOSINE RECEPTOR"/>
    <property type="match status" value="1"/>
</dbReference>
<evidence type="ECO:0000256" key="7">
    <source>
        <dbReference type="ARBA" id="ARBA00023170"/>
    </source>
</evidence>
<dbReference type="GO" id="GO:0004930">
    <property type="term" value="F:G protein-coupled receptor activity"/>
    <property type="evidence" value="ECO:0007669"/>
    <property type="project" value="UniProtKB-KW"/>
</dbReference>
<dbReference type="AlphaFoldDB" id="A0A9X0CKM6"/>
<protein>
    <recommendedName>
        <fullName evidence="11">G-protein coupled receptors family 1 profile domain-containing protein</fullName>
    </recommendedName>
</protein>
<dbReference type="Gene3D" id="1.20.1070.10">
    <property type="entry name" value="Rhodopsin 7-helix transmembrane proteins"/>
    <property type="match status" value="1"/>
</dbReference>
<comment type="caution">
    <text evidence="12">The sequence shown here is derived from an EMBL/GenBank/DDBJ whole genome shotgun (WGS) entry which is preliminary data.</text>
</comment>
<proteinExistence type="predicted"/>
<feature type="transmembrane region" description="Helical" evidence="10">
    <location>
        <begin position="144"/>
        <end position="163"/>
    </location>
</feature>
<dbReference type="CDD" id="cd00637">
    <property type="entry name" value="7tm_classA_rhodopsin-like"/>
    <property type="match status" value="1"/>
</dbReference>
<evidence type="ECO:0000256" key="3">
    <source>
        <dbReference type="ARBA" id="ARBA00022692"/>
    </source>
</evidence>
<evidence type="ECO:0000259" key="11">
    <source>
        <dbReference type="PROSITE" id="PS50262"/>
    </source>
</evidence>
<feature type="transmembrane region" description="Helical" evidence="10">
    <location>
        <begin position="25"/>
        <end position="51"/>
    </location>
</feature>
<gene>
    <name evidence="12" type="ORF">OS493_025979</name>
</gene>
<organism evidence="12 13">
    <name type="scientific">Desmophyllum pertusum</name>
    <dbReference type="NCBI Taxonomy" id="174260"/>
    <lineage>
        <taxon>Eukaryota</taxon>
        <taxon>Metazoa</taxon>
        <taxon>Cnidaria</taxon>
        <taxon>Anthozoa</taxon>
        <taxon>Hexacorallia</taxon>
        <taxon>Scleractinia</taxon>
        <taxon>Caryophylliina</taxon>
        <taxon>Caryophylliidae</taxon>
        <taxon>Desmophyllum</taxon>
    </lineage>
</organism>
<feature type="transmembrane region" description="Helical" evidence="10">
    <location>
        <begin position="107"/>
        <end position="132"/>
    </location>
</feature>
<evidence type="ECO:0000256" key="5">
    <source>
        <dbReference type="ARBA" id="ARBA00023040"/>
    </source>
</evidence>
<dbReference type="InterPro" id="IPR017452">
    <property type="entry name" value="GPCR_Rhodpsn_7TM"/>
</dbReference>
<feature type="transmembrane region" description="Helical" evidence="10">
    <location>
        <begin position="236"/>
        <end position="259"/>
    </location>
</feature>
<keyword evidence="13" id="KW-1185">Reference proteome</keyword>
<keyword evidence="9" id="KW-0807">Transducer</keyword>
<accession>A0A9X0CKM6</accession>
<evidence type="ECO:0000256" key="8">
    <source>
        <dbReference type="ARBA" id="ARBA00023180"/>
    </source>
</evidence>
<dbReference type="PROSITE" id="PS50262">
    <property type="entry name" value="G_PROTEIN_RECEP_F1_2"/>
    <property type="match status" value="1"/>
</dbReference>
<evidence type="ECO:0000256" key="4">
    <source>
        <dbReference type="ARBA" id="ARBA00022989"/>
    </source>
</evidence>
<keyword evidence="2" id="KW-1003">Cell membrane</keyword>
<dbReference type="SUPFAM" id="SSF81321">
    <property type="entry name" value="Family A G protein-coupled receptor-like"/>
    <property type="match status" value="1"/>
</dbReference>
<keyword evidence="7" id="KW-0675">Receptor</keyword>
<evidence type="ECO:0000256" key="10">
    <source>
        <dbReference type="SAM" id="Phobius"/>
    </source>
</evidence>
<keyword evidence="5" id="KW-0297">G-protein coupled receptor</keyword>
<evidence type="ECO:0000313" key="13">
    <source>
        <dbReference type="Proteomes" id="UP001163046"/>
    </source>
</evidence>
<dbReference type="InterPro" id="IPR000276">
    <property type="entry name" value="GPCR_Rhodpsn"/>
</dbReference>
<evidence type="ECO:0000256" key="9">
    <source>
        <dbReference type="ARBA" id="ARBA00023224"/>
    </source>
</evidence>
<dbReference type="OrthoDB" id="10394335at2759"/>
<evidence type="ECO:0000256" key="2">
    <source>
        <dbReference type="ARBA" id="ARBA00022475"/>
    </source>
</evidence>
<evidence type="ECO:0000313" key="12">
    <source>
        <dbReference type="EMBL" id="KAJ7356226.1"/>
    </source>
</evidence>
<dbReference type="Pfam" id="PF00001">
    <property type="entry name" value="7tm_1"/>
    <property type="match status" value="1"/>
</dbReference>
<dbReference type="GO" id="GO:0005886">
    <property type="term" value="C:plasma membrane"/>
    <property type="evidence" value="ECO:0007669"/>
    <property type="project" value="UniProtKB-SubCell"/>
</dbReference>
<evidence type="ECO:0000256" key="1">
    <source>
        <dbReference type="ARBA" id="ARBA00004651"/>
    </source>
</evidence>
<dbReference type="EMBL" id="MU827323">
    <property type="protein sequence ID" value="KAJ7356226.1"/>
    <property type="molecule type" value="Genomic_DNA"/>
</dbReference>
<feature type="domain" description="G-protein coupled receptors family 1 profile" evidence="11">
    <location>
        <begin position="42"/>
        <end position="260"/>
    </location>
</feature>
<dbReference type="PANTHER" id="PTHR24246:SF27">
    <property type="entry name" value="ADENOSINE RECEPTOR, ISOFORM A"/>
    <property type="match status" value="1"/>
</dbReference>
<reference evidence="12" key="1">
    <citation type="submission" date="2023-01" db="EMBL/GenBank/DDBJ databases">
        <title>Genome assembly of the deep-sea coral Lophelia pertusa.</title>
        <authorList>
            <person name="Herrera S."/>
            <person name="Cordes E."/>
        </authorList>
    </citation>
    <scope>NUCLEOTIDE SEQUENCE</scope>
    <source>
        <strain evidence="12">USNM1676648</strain>
        <tissue evidence="12">Polyp</tissue>
    </source>
</reference>
<feature type="transmembrane region" description="Helical" evidence="10">
    <location>
        <begin position="63"/>
        <end position="87"/>
    </location>
</feature>
<feature type="transmembrane region" description="Helical" evidence="10">
    <location>
        <begin position="183"/>
        <end position="200"/>
    </location>
</feature>
<keyword evidence="8" id="KW-0325">Glycoprotein</keyword>